<feature type="region of interest" description="Disordered" evidence="16">
    <location>
        <begin position="1145"/>
        <end position="1190"/>
    </location>
</feature>
<dbReference type="SUPFAM" id="SSF58113">
    <property type="entry name" value="Apolipoprotein A-I"/>
    <property type="match status" value="1"/>
</dbReference>
<evidence type="ECO:0000256" key="13">
    <source>
        <dbReference type="ARBA" id="ARBA00034704"/>
    </source>
</evidence>
<evidence type="ECO:0000256" key="7">
    <source>
        <dbReference type="ARBA" id="ARBA00022776"/>
    </source>
</evidence>
<dbReference type="InterPro" id="IPR001752">
    <property type="entry name" value="Kinesin_motor_dom"/>
</dbReference>
<evidence type="ECO:0000256" key="6">
    <source>
        <dbReference type="ARBA" id="ARBA00022741"/>
    </source>
</evidence>
<gene>
    <name evidence="18" type="ORF">AJ80_00293</name>
</gene>
<dbReference type="OrthoDB" id="3176171at2759"/>
<evidence type="ECO:0000256" key="1">
    <source>
        <dbReference type="ARBA" id="ARBA00004245"/>
    </source>
</evidence>
<comment type="caution">
    <text evidence="18">The sequence shown here is derived from an EMBL/GenBank/DDBJ whole genome shotgun (WGS) entry which is preliminary data.</text>
</comment>
<keyword evidence="4" id="KW-0132">Cell division</keyword>
<evidence type="ECO:0000256" key="2">
    <source>
        <dbReference type="ARBA" id="ARBA00022490"/>
    </source>
</evidence>
<dbReference type="Gene3D" id="3.40.850.10">
    <property type="entry name" value="Kinesin motor domain"/>
    <property type="match status" value="1"/>
</dbReference>
<feature type="compositionally biased region" description="Low complexity" evidence="16">
    <location>
        <begin position="37"/>
        <end position="57"/>
    </location>
</feature>
<dbReference type="GO" id="GO:0000073">
    <property type="term" value="P:initial mitotic spindle pole body separation"/>
    <property type="evidence" value="ECO:0007669"/>
    <property type="project" value="TreeGrafter"/>
</dbReference>
<dbReference type="InterPro" id="IPR019821">
    <property type="entry name" value="Kinesin_motor_CS"/>
</dbReference>
<dbReference type="STRING" id="1447883.A0A2B7Z4I9"/>
<keyword evidence="3" id="KW-0597">Phosphoprotein</keyword>
<evidence type="ECO:0000256" key="12">
    <source>
        <dbReference type="ARBA" id="ARBA00023306"/>
    </source>
</evidence>
<accession>A0A2B7Z4I9</accession>
<evidence type="ECO:0000256" key="4">
    <source>
        <dbReference type="ARBA" id="ARBA00022618"/>
    </source>
</evidence>
<dbReference type="Pfam" id="PF00225">
    <property type="entry name" value="Kinesin"/>
    <property type="match status" value="1"/>
</dbReference>
<comment type="subcellular location">
    <subcellularLocation>
        <location evidence="1">Cytoplasm</location>
        <location evidence="1">Cytoskeleton</location>
    </subcellularLocation>
</comment>
<dbReference type="PRINTS" id="PR00380">
    <property type="entry name" value="KINESINHEAVY"/>
</dbReference>
<feature type="binding site" evidence="14">
    <location>
        <begin position="168"/>
        <end position="175"/>
    </location>
    <ligand>
        <name>ATP</name>
        <dbReference type="ChEBI" id="CHEBI:30616"/>
    </ligand>
</feature>
<evidence type="ECO:0000256" key="15">
    <source>
        <dbReference type="SAM" id="Coils"/>
    </source>
</evidence>
<comment type="similarity">
    <text evidence="13">Belongs to the TRAFAC class myosin-kinesin ATPase superfamily. Kinesin family. KIN-5/BimC subfamily.</text>
</comment>
<dbReference type="GO" id="GO:0008017">
    <property type="term" value="F:microtubule binding"/>
    <property type="evidence" value="ECO:0007669"/>
    <property type="project" value="InterPro"/>
</dbReference>
<keyword evidence="6 14" id="KW-0547">Nucleotide-binding</keyword>
<dbReference type="GO" id="GO:0005524">
    <property type="term" value="F:ATP binding"/>
    <property type="evidence" value="ECO:0007669"/>
    <property type="project" value="UniProtKB-UniRule"/>
</dbReference>
<feature type="coiled-coil region" evidence="15">
    <location>
        <begin position="668"/>
        <end position="695"/>
    </location>
</feature>
<dbReference type="CDD" id="cd01364">
    <property type="entry name" value="KISc_BimC_Eg5"/>
    <property type="match status" value="1"/>
</dbReference>
<dbReference type="GO" id="GO:0005634">
    <property type="term" value="C:nucleus"/>
    <property type="evidence" value="ECO:0007669"/>
    <property type="project" value="TreeGrafter"/>
</dbReference>
<dbReference type="FunFam" id="3.40.850.10:FF:000051">
    <property type="entry name" value="Kinesin-like protein bimC"/>
    <property type="match status" value="1"/>
</dbReference>
<dbReference type="GO" id="GO:0072686">
    <property type="term" value="C:mitotic spindle"/>
    <property type="evidence" value="ECO:0007669"/>
    <property type="project" value="TreeGrafter"/>
</dbReference>
<keyword evidence="19" id="KW-1185">Reference proteome</keyword>
<dbReference type="InterPro" id="IPR047149">
    <property type="entry name" value="KIF11-like"/>
</dbReference>
<feature type="compositionally biased region" description="Basic residues" evidence="16">
    <location>
        <begin position="1180"/>
        <end position="1190"/>
    </location>
</feature>
<feature type="domain" description="Kinesin motor" evidence="17">
    <location>
        <begin position="82"/>
        <end position="417"/>
    </location>
</feature>
<evidence type="ECO:0000256" key="9">
    <source>
        <dbReference type="ARBA" id="ARBA00023054"/>
    </source>
</evidence>
<keyword evidence="5" id="KW-0493">Microtubule</keyword>
<dbReference type="Pfam" id="PF13931">
    <property type="entry name" value="Microtub_bind"/>
    <property type="match status" value="1"/>
</dbReference>
<dbReference type="GO" id="GO:0008574">
    <property type="term" value="F:plus-end-directed microtubule motor activity"/>
    <property type="evidence" value="ECO:0007669"/>
    <property type="project" value="TreeGrafter"/>
</dbReference>
<evidence type="ECO:0000256" key="8">
    <source>
        <dbReference type="ARBA" id="ARBA00022840"/>
    </source>
</evidence>
<dbReference type="GO" id="GO:0005876">
    <property type="term" value="C:spindle microtubule"/>
    <property type="evidence" value="ECO:0007669"/>
    <property type="project" value="TreeGrafter"/>
</dbReference>
<evidence type="ECO:0000259" key="17">
    <source>
        <dbReference type="PROSITE" id="PS50067"/>
    </source>
</evidence>
<dbReference type="PROSITE" id="PS50067">
    <property type="entry name" value="KINESIN_MOTOR_2"/>
    <property type="match status" value="1"/>
</dbReference>
<evidence type="ECO:0000313" key="19">
    <source>
        <dbReference type="Proteomes" id="UP000224634"/>
    </source>
</evidence>
<keyword evidence="9 15" id="KW-0175">Coiled coil</keyword>
<dbReference type="GO" id="GO:0007018">
    <property type="term" value="P:microtubule-based movement"/>
    <property type="evidence" value="ECO:0007669"/>
    <property type="project" value="InterPro"/>
</dbReference>
<keyword evidence="12" id="KW-0131">Cell cycle</keyword>
<dbReference type="PANTHER" id="PTHR47970">
    <property type="entry name" value="KINESIN-LIKE PROTEIN KIF11"/>
    <property type="match status" value="1"/>
</dbReference>
<feature type="region of interest" description="Disordered" evidence="16">
    <location>
        <begin position="1"/>
        <end position="74"/>
    </location>
</feature>
<dbReference type="GO" id="GO:0051301">
    <property type="term" value="P:cell division"/>
    <property type="evidence" value="ECO:0007669"/>
    <property type="project" value="UniProtKB-KW"/>
</dbReference>
<keyword evidence="8 14" id="KW-0067">ATP-binding</keyword>
<keyword evidence="10 14" id="KW-0505">Motor protein</keyword>
<dbReference type="PROSITE" id="PS00411">
    <property type="entry name" value="KINESIN_MOTOR_1"/>
    <property type="match status" value="1"/>
</dbReference>
<evidence type="ECO:0000256" key="14">
    <source>
        <dbReference type="PROSITE-ProRule" id="PRU00283"/>
    </source>
</evidence>
<evidence type="ECO:0000256" key="11">
    <source>
        <dbReference type="ARBA" id="ARBA00023212"/>
    </source>
</evidence>
<sequence length="1227" mass="135900">MAGPTRSQAAPSVRRALPRAAPKTRVSALAGAARSESPANFARPSAASAARSLRSPSVVSNVGTKRKEREFDPQEGVVGQSNIHVVVRCRGRNDREVKENSGVVVSTEGVRGKSVELSMGPNAMGNKEYHFDKVFSPAADQAMIYEDVVIPILNDMLSGFNCTIFAYGQTGTGKTYTMSGDMNDALGLLSDAAGIIPRVLYSLFKKLEDFESTVKCSFIELYNEDLRDLLSSEDGTKLKLYEDSAKKGFTSTMVQGMGETYINSASAGIKLLRQGSHRRQVASTKCNDLSSRSHTVFTITAFIKRKTEKGEEYVSSGKLNLVDLAGSENIQRSGAENKRATEAGLINKSLLTLGRVINALVDASGHIPYRESKLTRLLQDSLGGQTKTCIIATISPSRSNIEETISTLDYAFRAKNIRNKPQINSTISKKTLLREFTTEIEKLRSELIATRSRNGVYLPGDAYEEMTIESESRRILTEEQRAKIETMEANLKNKVQELFTLTSNFKNLKKDNDETRQTLEETEDLLEKTDLVLKNAQRSLDEEEMLRKAHETTEQELHGIGTGLISTVDKSVADVSGLHAKLRRRSDLHSLNREIWQSSTAHAVDVTRLVDERVNLFQSEQSELLANLSSRMESFIEEEKERIESGLAALTQSNTSLGRLDTEARSLVSSNRDEMNDVLEEIKTLREDVKEKVGEGLQGLSTAAARISNEVIDELEKFQVDLRTTYTSLGDELKGLFRILAEDLRSQKEEAQRLRKELHEANKQAVKASEDATLDLETAITEEKETVKAERTQLMTQIKALLDEAGEKQATRFKRKIDGIRGDMKESHTSLRDADVIYGESMDTWEHREDDIVEKVSKSEETLKRRMEEDWDAFDSQNAAIQESTRAVHRETVDIVNEQMDDIATQMQDLDDFVTRARSHNDRHHDSHMEALDNLTTDVRSTHSGIRDNLNELQSQVADFEEDISYQNDVLNEPVEQLTANVRKPLAELQSNIQSTTMTEYAATGETPQKTVYEYTSKLPRTEPHDNLLAKFRGESEPSTGPLTECELNPTRTPRKLLSPTKTTVYQDADNEVGSLHNPPPAVDVHVKPTPSSSLGLREVDINVAVRPLSLSGSNSSNASNVIANTVSTIPESSPLISKTGMAKFADTDAPDNDGLDAQPPAKKRCVSTSAIPTGESKLPHKPGVVRRRPTGLGIGVIGEGPENAPISSMPVPSATARVRRLRSNNM</sequence>
<dbReference type="AlphaFoldDB" id="A0A2B7Z4I9"/>
<dbReference type="InterPro" id="IPR047241">
    <property type="entry name" value="KIF11-like_kin_motor_dom"/>
</dbReference>
<protein>
    <recommendedName>
        <fullName evidence="17">Kinesin motor domain-containing protein</fullName>
    </recommendedName>
</protein>
<evidence type="ECO:0000256" key="5">
    <source>
        <dbReference type="ARBA" id="ARBA00022701"/>
    </source>
</evidence>
<dbReference type="PANTHER" id="PTHR47970:SF12">
    <property type="entry name" value="KINESIN FAMILY MEMBER 11"/>
    <property type="match status" value="1"/>
</dbReference>
<keyword evidence="7" id="KW-0498">Mitosis</keyword>
<evidence type="ECO:0000313" key="18">
    <source>
        <dbReference type="EMBL" id="PGH28038.1"/>
    </source>
</evidence>
<organism evidence="18 19">
    <name type="scientific">Polytolypa hystricis (strain UAMH7299)</name>
    <dbReference type="NCBI Taxonomy" id="1447883"/>
    <lineage>
        <taxon>Eukaryota</taxon>
        <taxon>Fungi</taxon>
        <taxon>Dikarya</taxon>
        <taxon>Ascomycota</taxon>
        <taxon>Pezizomycotina</taxon>
        <taxon>Eurotiomycetes</taxon>
        <taxon>Eurotiomycetidae</taxon>
        <taxon>Onygenales</taxon>
        <taxon>Onygenales incertae sedis</taxon>
        <taxon>Polytolypa</taxon>
    </lineage>
</organism>
<keyword evidence="11" id="KW-0206">Cytoskeleton</keyword>
<dbReference type="SUPFAM" id="SSF52540">
    <property type="entry name" value="P-loop containing nucleoside triphosphate hydrolases"/>
    <property type="match status" value="1"/>
</dbReference>
<name>A0A2B7Z4I9_POLH7</name>
<dbReference type="InterPro" id="IPR025901">
    <property type="entry name" value="Kinesin-assoc_MT-bd_dom"/>
</dbReference>
<keyword evidence="2" id="KW-0963">Cytoplasm</keyword>
<reference evidence="18 19" key="1">
    <citation type="submission" date="2017-10" db="EMBL/GenBank/DDBJ databases">
        <title>Comparative genomics in systemic dimorphic fungi from Ajellomycetaceae.</title>
        <authorList>
            <person name="Munoz J.F."/>
            <person name="Mcewen J.G."/>
            <person name="Clay O.K."/>
            <person name="Cuomo C.A."/>
        </authorList>
    </citation>
    <scope>NUCLEOTIDE SEQUENCE [LARGE SCALE GENOMIC DNA]</scope>
    <source>
        <strain evidence="18 19">UAMH7299</strain>
    </source>
</reference>
<feature type="coiled-coil region" evidence="15">
    <location>
        <begin position="477"/>
        <end position="553"/>
    </location>
</feature>
<evidence type="ECO:0000256" key="16">
    <source>
        <dbReference type="SAM" id="MobiDB-lite"/>
    </source>
</evidence>
<feature type="coiled-coil region" evidence="15">
    <location>
        <begin position="737"/>
        <end position="804"/>
    </location>
</feature>
<feature type="compositionally biased region" description="Polar residues" evidence="16">
    <location>
        <begin position="1"/>
        <end position="10"/>
    </location>
</feature>
<evidence type="ECO:0000256" key="3">
    <source>
        <dbReference type="ARBA" id="ARBA00022553"/>
    </source>
</evidence>
<proteinExistence type="inferred from homology"/>
<dbReference type="InterPro" id="IPR036961">
    <property type="entry name" value="Kinesin_motor_dom_sf"/>
</dbReference>
<dbReference type="SMART" id="SM00129">
    <property type="entry name" value="KISc"/>
    <property type="match status" value="1"/>
</dbReference>
<dbReference type="EMBL" id="PDNA01000002">
    <property type="protein sequence ID" value="PGH28038.1"/>
    <property type="molecule type" value="Genomic_DNA"/>
</dbReference>
<feature type="region of interest" description="Disordered" evidence="16">
    <location>
        <begin position="1033"/>
        <end position="1057"/>
    </location>
</feature>
<dbReference type="InterPro" id="IPR027417">
    <property type="entry name" value="P-loop_NTPase"/>
</dbReference>
<dbReference type="Proteomes" id="UP000224634">
    <property type="component" value="Unassembled WGS sequence"/>
</dbReference>
<evidence type="ECO:0000256" key="10">
    <source>
        <dbReference type="ARBA" id="ARBA00023175"/>
    </source>
</evidence>